<dbReference type="EMBL" id="LT671858">
    <property type="protein sequence ID" value="SIM84473.1"/>
    <property type="molecule type" value="Genomic_DNA"/>
</dbReference>
<proteinExistence type="predicted"/>
<name>A0A1N5WGZ9_9ARCH</name>
<evidence type="ECO:0000259" key="1">
    <source>
        <dbReference type="Pfam" id="PF01548"/>
    </source>
</evidence>
<evidence type="ECO:0000313" key="2">
    <source>
        <dbReference type="EMBL" id="SIM84473.1"/>
    </source>
</evidence>
<dbReference type="PANTHER" id="PTHR33055:SF17">
    <property type="entry name" value="THIRD ORF IN TRANSPOSON ISC1491"/>
    <property type="match status" value="1"/>
</dbReference>
<accession>A0A1N5WGZ9</accession>
<evidence type="ECO:0000313" key="3">
    <source>
        <dbReference type="Proteomes" id="UP000195607"/>
    </source>
</evidence>
<feature type="domain" description="Transposase IS110-like N-terminal" evidence="1">
    <location>
        <begin position="6"/>
        <end position="106"/>
    </location>
</feature>
<dbReference type="InterPro" id="IPR047650">
    <property type="entry name" value="Transpos_IS110"/>
</dbReference>
<dbReference type="GO" id="GO:0006313">
    <property type="term" value="P:DNA transposition"/>
    <property type="evidence" value="ECO:0007669"/>
    <property type="project" value="InterPro"/>
</dbReference>
<dbReference type="GO" id="GO:0004803">
    <property type="term" value="F:transposase activity"/>
    <property type="evidence" value="ECO:0007669"/>
    <property type="project" value="InterPro"/>
</dbReference>
<organism evidence="2 3">
    <name type="scientific">Cuniculiplasma divulgatum</name>
    <dbReference type="NCBI Taxonomy" id="1673428"/>
    <lineage>
        <taxon>Archaea</taxon>
        <taxon>Methanobacteriati</taxon>
        <taxon>Thermoplasmatota</taxon>
        <taxon>Thermoplasmata</taxon>
        <taxon>Thermoplasmatales</taxon>
        <taxon>Cuniculiplasmataceae</taxon>
        <taxon>Cuniculiplasma</taxon>
    </lineage>
</organism>
<sequence>MNSPVVGIDLGEKESFATYMAPDGDIREQFRFPMTGEGYREFEKRIPKETRIAFEASGSAYAVSNALKGIGYYDITVAHPKEMTWITKSKKKNDKVDSLKLAKLHLVGMIPVLDLVRVRQFDSGERFK</sequence>
<dbReference type="Pfam" id="PF01548">
    <property type="entry name" value="DEDD_Tnp_IS110"/>
    <property type="match status" value="1"/>
</dbReference>
<dbReference type="Proteomes" id="UP000195607">
    <property type="component" value="Chromosome I"/>
</dbReference>
<dbReference type="GO" id="GO:0003677">
    <property type="term" value="F:DNA binding"/>
    <property type="evidence" value="ECO:0007669"/>
    <property type="project" value="InterPro"/>
</dbReference>
<dbReference type="AlphaFoldDB" id="A0A1N5WGZ9"/>
<protein>
    <submittedName>
        <fullName evidence="2">IS1111 group IS110 family transposase OrfA</fullName>
    </submittedName>
</protein>
<dbReference type="InterPro" id="IPR002525">
    <property type="entry name" value="Transp_IS110-like_N"/>
</dbReference>
<gene>
    <name evidence="2" type="ORF">CSP5_1825</name>
</gene>
<reference evidence="2 3" key="1">
    <citation type="submission" date="2016-04" db="EMBL/GenBank/DDBJ databases">
        <authorList>
            <person name="Evans L.H."/>
            <person name="Alamgir A."/>
            <person name="Owens N."/>
            <person name="Weber N.D."/>
            <person name="Virtaneva K."/>
            <person name="Barbian K."/>
            <person name="Babar A."/>
            <person name="Rosenke K."/>
        </authorList>
    </citation>
    <scope>NUCLEOTIDE SEQUENCE [LARGE SCALE GENOMIC DNA]</scope>
    <source>
        <strain evidence="3">S5(T) (JCM 30642 \VKM B-2941)</strain>
    </source>
</reference>
<dbReference type="PANTHER" id="PTHR33055">
    <property type="entry name" value="TRANSPOSASE FOR INSERTION SEQUENCE ELEMENT IS1111A"/>
    <property type="match status" value="1"/>
</dbReference>